<dbReference type="EMBL" id="VSRR010006386">
    <property type="protein sequence ID" value="MPC44665.1"/>
    <property type="molecule type" value="Genomic_DNA"/>
</dbReference>
<keyword evidence="1" id="KW-0812">Transmembrane</keyword>
<organism evidence="2 3">
    <name type="scientific">Portunus trituberculatus</name>
    <name type="common">Swimming crab</name>
    <name type="synonym">Neptunus trituberculatus</name>
    <dbReference type="NCBI Taxonomy" id="210409"/>
    <lineage>
        <taxon>Eukaryota</taxon>
        <taxon>Metazoa</taxon>
        <taxon>Ecdysozoa</taxon>
        <taxon>Arthropoda</taxon>
        <taxon>Crustacea</taxon>
        <taxon>Multicrustacea</taxon>
        <taxon>Malacostraca</taxon>
        <taxon>Eumalacostraca</taxon>
        <taxon>Eucarida</taxon>
        <taxon>Decapoda</taxon>
        <taxon>Pleocyemata</taxon>
        <taxon>Brachyura</taxon>
        <taxon>Eubrachyura</taxon>
        <taxon>Portunoidea</taxon>
        <taxon>Portunidae</taxon>
        <taxon>Portuninae</taxon>
        <taxon>Portunus</taxon>
    </lineage>
</organism>
<evidence type="ECO:0000313" key="3">
    <source>
        <dbReference type="Proteomes" id="UP000324222"/>
    </source>
</evidence>
<reference evidence="2 3" key="1">
    <citation type="submission" date="2019-05" db="EMBL/GenBank/DDBJ databases">
        <title>Another draft genome of Portunus trituberculatus and its Hox gene families provides insights of decapod evolution.</title>
        <authorList>
            <person name="Jeong J.-H."/>
            <person name="Song I."/>
            <person name="Kim S."/>
            <person name="Choi T."/>
            <person name="Kim D."/>
            <person name="Ryu S."/>
            <person name="Kim W."/>
        </authorList>
    </citation>
    <scope>NUCLEOTIDE SEQUENCE [LARGE SCALE GENOMIC DNA]</scope>
    <source>
        <tissue evidence="2">Muscle</tissue>
    </source>
</reference>
<dbReference type="Proteomes" id="UP000324222">
    <property type="component" value="Unassembled WGS sequence"/>
</dbReference>
<name>A0A5B7FGJ3_PORTR</name>
<keyword evidence="1" id="KW-0472">Membrane</keyword>
<feature type="transmembrane region" description="Helical" evidence="1">
    <location>
        <begin position="12"/>
        <end position="28"/>
    </location>
</feature>
<gene>
    <name evidence="2" type="ORF">E2C01_038343</name>
</gene>
<keyword evidence="1" id="KW-1133">Transmembrane helix</keyword>
<protein>
    <submittedName>
        <fullName evidence="2">Uncharacterized protein</fullName>
    </submittedName>
</protein>
<accession>A0A5B7FGJ3</accession>
<dbReference type="AlphaFoldDB" id="A0A5B7FGJ3"/>
<evidence type="ECO:0000313" key="2">
    <source>
        <dbReference type="EMBL" id="MPC44665.1"/>
    </source>
</evidence>
<proteinExistence type="predicted"/>
<comment type="caution">
    <text evidence="2">The sequence shown here is derived from an EMBL/GenBank/DDBJ whole genome shotgun (WGS) entry which is preliminary data.</text>
</comment>
<sequence>MYSEWRSDSDSGTLIFFSFCFLGCRISFSKFETGRKISPGVGEAVAVAAAAAAALAATAAAGTALEVLVAAVAVVAACCA</sequence>
<evidence type="ECO:0000256" key="1">
    <source>
        <dbReference type="SAM" id="Phobius"/>
    </source>
</evidence>
<keyword evidence="3" id="KW-1185">Reference proteome</keyword>